<keyword evidence="1" id="KW-0812">Transmembrane</keyword>
<dbReference type="AlphaFoldDB" id="A0A7X8THV3"/>
<name>A0A7X8THV3_9MICC</name>
<evidence type="ECO:0000313" key="3">
    <source>
        <dbReference type="Proteomes" id="UP000523139"/>
    </source>
</evidence>
<keyword evidence="1" id="KW-0472">Membrane</keyword>
<dbReference type="InterPro" id="IPR016795">
    <property type="entry name" value="UCP021697"/>
</dbReference>
<sequence length="136" mass="14766">MAVSNDAGYPGDRLGLPPNGPGSLAPWGRRILALFIDWGLASLISWTWFNFNPWVTLGVFVLMHVALTGFLGVTIGKRLVRIQVVRLQPNAPVSIPGPLWALVRTLLLLLILPVIVISPDGRSAHDRIAGTVQVIM</sequence>
<reference evidence="2 3" key="1">
    <citation type="submission" date="2020-04" db="EMBL/GenBank/DDBJ databases">
        <title>Nesterenkonia sp. nov., isolated from marine sediment.</title>
        <authorList>
            <person name="Zhang G."/>
        </authorList>
    </citation>
    <scope>NUCLEOTIDE SEQUENCE [LARGE SCALE GENOMIC DNA]</scope>
    <source>
        <strain evidence="2 3">MY13</strain>
    </source>
</reference>
<dbReference type="PIRSF" id="PIRSF021697">
    <property type="entry name" value="UCP021697"/>
    <property type="match status" value="1"/>
</dbReference>
<gene>
    <name evidence="2" type="ORF">HGQ17_02130</name>
</gene>
<comment type="caution">
    <text evidence="2">The sequence shown here is derived from an EMBL/GenBank/DDBJ whole genome shotgun (WGS) entry which is preliminary data.</text>
</comment>
<feature type="transmembrane region" description="Helical" evidence="1">
    <location>
        <begin position="55"/>
        <end position="76"/>
    </location>
</feature>
<accession>A0A7X8THV3</accession>
<feature type="transmembrane region" description="Helical" evidence="1">
    <location>
        <begin position="97"/>
        <end position="117"/>
    </location>
</feature>
<dbReference type="PANTHER" id="PTHR36115:SF6">
    <property type="entry name" value="PROLINE-RICH ANTIGEN HOMOLOG"/>
    <property type="match status" value="1"/>
</dbReference>
<keyword evidence="1" id="KW-1133">Transmembrane helix</keyword>
<evidence type="ECO:0000256" key="1">
    <source>
        <dbReference type="SAM" id="Phobius"/>
    </source>
</evidence>
<dbReference type="PANTHER" id="PTHR36115">
    <property type="entry name" value="PROLINE-RICH ANTIGEN HOMOLOG-RELATED"/>
    <property type="match status" value="1"/>
</dbReference>
<dbReference type="EMBL" id="JABAHY010000001">
    <property type="protein sequence ID" value="NLS08821.1"/>
    <property type="molecule type" value="Genomic_DNA"/>
</dbReference>
<dbReference type="InterPro" id="IPR051791">
    <property type="entry name" value="Pra-immunoreactive"/>
</dbReference>
<feature type="transmembrane region" description="Helical" evidence="1">
    <location>
        <begin position="31"/>
        <end position="49"/>
    </location>
</feature>
<keyword evidence="3" id="KW-1185">Reference proteome</keyword>
<organism evidence="2 3">
    <name type="scientific">Nesterenkonia sedimenti</name>
    <dbReference type="NCBI Taxonomy" id="1463632"/>
    <lineage>
        <taxon>Bacteria</taxon>
        <taxon>Bacillati</taxon>
        <taxon>Actinomycetota</taxon>
        <taxon>Actinomycetes</taxon>
        <taxon>Micrococcales</taxon>
        <taxon>Micrococcaceae</taxon>
        <taxon>Nesterenkonia</taxon>
    </lineage>
</organism>
<evidence type="ECO:0000313" key="2">
    <source>
        <dbReference type="EMBL" id="NLS08821.1"/>
    </source>
</evidence>
<protein>
    <submittedName>
        <fullName evidence="2">RDD family protein</fullName>
    </submittedName>
</protein>
<proteinExistence type="predicted"/>
<dbReference type="Proteomes" id="UP000523139">
    <property type="component" value="Unassembled WGS sequence"/>
</dbReference>